<dbReference type="AlphaFoldDB" id="A0A7W7QKQ5"/>
<evidence type="ECO:0000313" key="2">
    <source>
        <dbReference type="EMBL" id="MBB4915354.1"/>
    </source>
</evidence>
<sequence>MPESTSLDETRGDTEPAVPETLNPMTDPRCC</sequence>
<dbReference type="Proteomes" id="UP000552644">
    <property type="component" value="Unassembled WGS sequence"/>
</dbReference>
<dbReference type="EMBL" id="JACHJP010000002">
    <property type="protein sequence ID" value="MBB4915354.1"/>
    <property type="molecule type" value="Genomic_DNA"/>
</dbReference>
<organism evidence="2 3">
    <name type="scientific">Streptosporangium saharense</name>
    <dbReference type="NCBI Taxonomy" id="1706840"/>
    <lineage>
        <taxon>Bacteria</taxon>
        <taxon>Bacillati</taxon>
        <taxon>Actinomycetota</taxon>
        <taxon>Actinomycetes</taxon>
        <taxon>Streptosporangiales</taxon>
        <taxon>Streptosporangiaceae</taxon>
        <taxon>Streptosporangium</taxon>
    </lineage>
</organism>
<reference evidence="2 3" key="1">
    <citation type="submission" date="2020-08" db="EMBL/GenBank/DDBJ databases">
        <title>Genomic Encyclopedia of Type Strains, Phase III (KMG-III): the genomes of soil and plant-associated and newly described type strains.</title>
        <authorList>
            <person name="Whitman W."/>
        </authorList>
    </citation>
    <scope>NUCLEOTIDE SEQUENCE [LARGE SCALE GENOMIC DNA]</scope>
    <source>
        <strain evidence="2 3">CECT 8840</strain>
    </source>
</reference>
<keyword evidence="3" id="KW-1185">Reference proteome</keyword>
<evidence type="ECO:0000313" key="3">
    <source>
        <dbReference type="Proteomes" id="UP000552644"/>
    </source>
</evidence>
<comment type="caution">
    <text evidence="2">The sequence shown here is derived from an EMBL/GenBank/DDBJ whole genome shotgun (WGS) entry which is preliminary data.</text>
</comment>
<accession>A0A7W7QKQ5</accession>
<name>A0A7W7QKQ5_9ACTN</name>
<feature type="region of interest" description="Disordered" evidence="1">
    <location>
        <begin position="1"/>
        <end position="31"/>
    </location>
</feature>
<gene>
    <name evidence="2" type="ORF">FHS44_002439</name>
</gene>
<evidence type="ECO:0000256" key="1">
    <source>
        <dbReference type="SAM" id="MobiDB-lite"/>
    </source>
</evidence>
<proteinExistence type="predicted"/>
<protein>
    <submittedName>
        <fullName evidence="2">Uncharacterized protein</fullName>
    </submittedName>
</protein>